<sequence>MKRNLPFILLMLVLSATIGTLWDVWSHVMNKVETFWTPSHAVIYFSVALMGILVLSTVIYESIKMGSFSPRKMENVKGYALTGTGSLIQLISGVLDEIYHSIMGFDVTMWSPPHIGAVFAAVLITLGIFELLGNEKVMWRKWLGSILALAFTVIVMQLSVIEYNVQTSMINQGFAIDHRWGPYSYFLSILLTPLLIYSFILGLKRFNRPVGTLITSIVFLLNITTYLIWNKSPVDLRFPLLLIISGLLFDGLYYLMKNKDKFYIAPTFGAVVGLVIAQEIQNPLAIDGGKLILAFIGSISLAALFHFVAHKKTLDGGYHELTAVSTLLTVAIITIPNYVFAHDEVVGKLAPDLHPIIVLAEFLIIFFGGYVIAKFLANLDFSKK</sequence>
<dbReference type="EMBL" id="NPIA01000001">
    <property type="protein sequence ID" value="OZM58348.1"/>
    <property type="molecule type" value="Genomic_DNA"/>
</dbReference>
<keyword evidence="3" id="KW-1185">Reference proteome</keyword>
<feature type="transmembrane region" description="Helical" evidence="1">
    <location>
        <begin position="210"/>
        <end position="230"/>
    </location>
</feature>
<evidence type="ECO:0000313" key="3">
    <source>
        <dbReference type="Proteomes" id="UP000217083"/>
    </source>
</evidence>
<dbReference type="RefSeq" id="WP_094921086.1">
    <property type="nucleotide sequence ID" value="NZ_NPIA01000001.1"/>
</dbReference>
<feature type="transmembrane region" description="Helical" evidence="1">
    <location>
        <begin position="262"/>
        <end position="280"/>
    </location>
</feature>
<dbReference type="AlphaFoldDB" id="A0A263BXN7"/>
<organism evidence="2 3">
    <name type="scientific">Lottiidibacillus patelloidae</name>
    <dbReference type="NCBI Taxonomy" id="2670334"/>
    <lineage>
        <taxon>Bacteria</taxon>
        <taxon>Bacillati</taxon>
        <taxon>Bacillota</taxon>
        <taxon>Bacilli</taxon>
        <taxon>Bacillales</taxon>
        <taxon>Bacillaceae</taxon>
        <taxon>Lottiidibacillus</taxon>
    </lineage>
</organism>
<protein>
    <submittedName>
        <fullName evidence="2">Uncharacterized protein</fullName>
    </submittedName>
</protein>
<feature type="transmembrane region" description="Helical" evidence="1">
    <location>
        <begin position="236"/>
        <end position="255"/>
    </location>
</feature>
<keyword evidence="1" id="KW-1133">Transmembrane helix</keyword>
<keyword evidence="1" id="KW-0472">Membrane</keyword>
<reference evidence="2 3" key="2">
    <citation type="submission" date="2017-09" db="EMBL/GenBank/DDBJ databases">
        <title>Bacillus patelloidae sp. nov., isolated from the intestinal tract of a marine limpet.</title>
        <authorList>
            <person name="Liu R."/>
            <person name="Dong C."/>
            <person name="Shao Z."/>
        </authorList>
    </citation>
    <scope>NUCLEOTIDE SEQUENCE [LARGE SCALE GENOMIC DNA]</scope>
    <source>
        <strain evidence="2 3">SA5d-4</strain>
    </source>
</reference>
<feature type="transmembrane region" description="Helical" evidence="1">
    <location>
        <begin position="115"/>
        <end position="133"/>
    </location>
</feature>
<name>A0A263BXN7_9BACI</name>
<feature type="transmembrane region" description="Helical" evidence="1">
    <location>
        <begin position="183"/>
        <end position="203"/>
    </location>
</feature>
<gene>
    <name evidence="2" type="ORF">CIB95_01905</name>
</gene>
<feature type="transmembrane region" description="Helical" evidence="1">
    <location>
        <begin position="292"/>
        <end position="309"/>
    </location>
</feature>
<feature type="transmembrane region" description="Helical" evidence="1">
    <location>
        <begin position="321"/>
        <end position="341"/>
    </location>
</feature>
<evidence type="ECO:0000256" key="1">
    <source>
        <dbReference type="SAM" id="Phobius"/>
    </source>
</evidence>
<dbReference type="Proteomes" id="UP000217083">
    <property type="component" value="Unassembled WGS sequence"/>
</dbReference>
<feature type="transmembrane region" description="Helical" evidence="1">
    <location>
        <begin position="42"/>
        <end position="63"/>
    </location>
</feature>
<reference evidence="3" key="1">
    <citation type="submission" date="2017-08" db="EMBL/GenBank/DDBJ databases">
        <authorList>
            <person name="Huang Z."/>
        </authorList>
    </citation>
    <scope>NUCLEOTIDE SEQUENCE [LARGE SCALE GENOMIC DNA]</scope>
    <source>
        <strain evidence="3">SA5d-4</strain>
    </source>
</reference>
<keyword evidence="1" id="KW-0812">Transmembrane</keyword>
<feature type="transmembrane region" description="Helical" evidence="1">
    <location>
        <begin position="142"/>
        <end position="163"/>
    </location>
</feature>
<comment type="caution">
    <text evidence="2">The sequence shown here is derived from an EMBL/GenBank/DDBJ whole genome shotgun (WGS) entry which is preliminary data.</text>
</comment>
<feature type="transmembrane region" description="Helical" evidence="1">
    <location>
        <begin position="353"/>
        <end position="377"/>
    </location>
</feature>
<accession>A0A263BXN7</accession>
<proteinExistence type="predicted"/>
<evidence type="ECO:0000313" key="2">
    <source>
        <dbReference type="EMBL" id="OZM58348.1"/>
    </source>
</evidence>
<feature type="transmembrane region" description="Helical" evidence="1">
    <location>
        <begin position="75"/>
        <end position="95"/>
    </location>
</feature>